<dbReference type="Gene3D" id="3.10.350.10">
    <property type="entry name" value="LysM domain"/>
    <property type="match status" value="1"/>
</dbReference>
<feature type="chain" id="PRO_5019377246" description="LysM domain-containing protein" evidence="1">
    <location>
        <begin position="35"/>
        <end position="369"/>
    </location>
</feature>
<dbReference type="Gene3D" id="2.60.120.1440">
    <property type="match status" value="1"/>
</dbReference>
<dbReference type="AlphaFoldDB" id="A0A410GF59"/>
<name>A0A410GF59_9BURK</name>
<dbReference type="InterPro" id="IPR018392">
    <property type="entry name" value="LysM"/>
</dbReference>
<organism evidence="3 4">
    <name type="scientific">Pollutimonas thiosulfatoxidans</name>
    <dbReference type="NCBI Taxonomy" id="2028345"/>
    <lineage>
        <taxon>Bacteria</taxon>
        <taxon>Pseudomonadati</taxon>
        <taxon>Pseudomonadota</taxon>
        <taxon>Betaproteobacteria</taxon>
        <taxon>Burkholderiales</taxon>
        <taxon>Alcaligenaceae</taxon>
        <taxon>Pollutimonas</taxon>
    </lineage>
</organism>
<accession>A0A410GF59</accession>
<dbReference type="InterPro" id="IPR036779">
    <property type="entry name" value="LysM_dom_sf"/>
</dbReference>
<reference evidence="3 4" key="1">
    <citation type="submission" date="2017-08" db="EMBL/GenBank/DDBJ databases">
        <authorList>
            <person name="Park S.-J."/>
            <person name="Kim H."/>
        </authorList>
    </citation>
    <scope>NUCLEOTIDE SEQUENCE [LARGE SCALE GENOMIC DNA]</scope>
    <source>
        <strain evidence="4">ye3</strain>
    </source>
</reference>
<dbReference type="PANTHER" id="PTHR38731">
    <property type="entry name" value="LIPL45-RELATED LIPOPROTEIN-RELATED"/>
    <property type="match status" value="1"/>
</dbReference>
<dbReference type="InterPro" id="IPR006860">
    <property type="entry name" value="FecR"/>
</dbReference>
<feature type="domain" description="LysM" evidence="2">
    <location>
        <begin position="39"/>
        <end position="86"/>
    </location>
</feature>
<evidence type="ECO:0000259" key="2">
    <source>
        <dbReference type="PROSITE" id="PS51782"/>
    </source>
</evidence>
<dbReference type="EMBL" id="CP022987">
    <property type="protein sequence ID" value="QAA94930.1"/>
    <property type="molecule type" value="Genomic_DNA"/>
</dbReference>
<dbReference type="CDD" id="cd00118">
    <property type="entry name" value="LysM"/>
    <property type="match status" value="1"/>
</dbReference>
<dbReference type="PANTHER" id="PTHR38731:SF3">
    <property type="entry name" value="BLL6125 PROTEIN"/>
    <property type="match status" value="1"/>
</dbReference>
<dbReference type="KEGG" id="pus:CKA81_14520"/>
<dbReference type="Pfam" id="PF04773">
    <property type="entry name" value="FecR"/>
    <property type="match status" value="1"/>
</dbReference>
<keyword evidence="1" id="KW-0732">Signal</keyword>
<gene>
    <name evidence="3" type="ORF">CKA81_14520</name>
</gene>
<dbReference type="Pfam" id="PF01476">
    <property type="entry name" value="LysM"/>
    <property type="match status" value="1"/>
</dbReference>
<feature type="signal peptide" evidence="1">
    <location>
        <begin position="1"/>
        <end position="34"/>
    </location>
</feature>
<sequence length="369" mass="38539">MTLSLFARSLLSLVFATICGVLMPAVGNAQPAGAAGENFIHRVQPGDTLIELSQRYTETPSNWSALQQLNAVQETTRLPIGLALRIPFSMIPEIPARAKVLHAVGDVSANQRPVAVGDLLEEGAAIQTGSNGFLTLTLSDGSTLAIPPDSALQLERVRVFRAAALTDTIFKMERGSLESQVAPQDTGVGRFEVRTPVSITGVRGTNLRVHTLKDGSRSEVLSGIAALSTGSGADQANLRPGQGAAVDATGKLLGVRTLLPAPVLSDPVRGGKGWVVSFDPVPGAVGYLVRVAGDATGSILFSSQRFPAPEVTFSAPGSGEFHLMVRAIDQDGLMGPDATLPFLGRRTLQSSDGSAVSTGYGQLVLLTEH</sequence>
<dbReference type="Proteomes" id="UP000283474">
    <property type="component" value="Chromosome"/>
</dbReference>
<evidence type="ECO:0000256" key="1">
    <source>
        <dbReference type="SAM" id="SignalP"/>
    </source>
</evidence>
<protein>
    <recommendedName>
        <fullName evidence="2">LysM domain-containing protein</fullName>
    </recommendedName>
</protein>
<keyword evidence="4" id="KW-1185">Reference proteome</keyword>
<dbReference type="RefSeq" id="WP_128355926.1">
    <property type="nucleotide sequence ID" value="NZ_CP022987.1"/>
</dbReference>
<evidence type="ECO:0000313" key="4">
    <source>
        <dbReference type="Proteomes" id="UP000283474"/>
    </source>
</evidence>
<dbReference type="PROSITE" id="PS51782">
    <property type="entry name" value="LYSM"/>
    <property type="match status" value="1"/>
</dbReference>
<evidence type="ECO:0000313" key="3">
    <source>
        <dbReference type="EMBL" id="QAA94930.1"/>
    </source>
</evidence>
<proteinExistence type="predicted"/>
<dbReference type="SUPFAM" id="SSF54106">
    <property type="entry name" value="LysM domain"/>
    <property type="match status" value="1"/>
</dbReference>
<dbReference type="OrthoDB" id="9813091at2"/>